<dbReference type="Proteomes" id="UP000199093">
    <property type="component" value="Unassembled WGS sequence"/>
</dbReference>
<evidence type="ECO:0000313" key="2">
    <source>
        <dbReference type="Proteomes" id="UP000199093"/>
    </source>
</evidence>
<sequence length="134" mass="15506">MSDLPDYHFRIRENGAAVFRIDTANRQRRIEMEQIATVHLGKGEIRPQGARALTEEDLAEITRWIEARRALLARREMDEMHRTVEQLNLTAHWAQTRATPEQLDEVTDALLLAMHDLRSVLVRKKADRTGPPET</sequence>
<dbReference type="OrthoDB" id="7849247at2"/>
<dbReference type="AlphaFoldDB" id="A0A1G8Q096"/>
<gene>
    <name evidence="1" type="ORF">SAMN04487993_101420</name>
</gene>
<reference evidence="1 2" key="1">
    <citation type="submission" date="2016-10" db="EMBL/GenBank/DDBJ databases">
        <authorList>
            <person name="de Groot N.N."/>
        </authorList>
    </citation>
    <scope>NUCLEOTIDE SEQUENCE [LARGE SCALE GENOMIC DNA]</scope>
    <source>
        <strain evidence="1 2">DSM 26424</strain>
    </source>
</reference>
<evidence type="ECO:0000313" key="1">
    <source>
        <dbReference type="EMBL" id="SDI98174.1"/>
    </source>
</evidence>
<dbReference type="EMBL" id="FNEJ01000014">
    <property type="protein sequence ID" value="SDI98174.1"/>
    <property type="molecule type" value="Genomic_DNA"/>
</dbReference>
<proteinExistence type="predicted"/>
<dbReference type="STRING" id="555512.SAMN04487993_101420"/>
<protein>
    <submittedName>
        <fullName evidence="1">Uncharacterized protein</fullName>
    </submittedName>
</protein>
<name>A0A1G8Q096_9RHOB</name>
<accession>A0A1G8Q096</accession>
<keyword evidence="2" id="KW-1185">Reference proteome</keyword>
<dbReference type="RefSeq" id="WP_089848880.1">
    <property type="nucleotide sequence ID" value="NZ_FNEJ01000014.1"/>
</dbReference>
<organism evidence="1 2">
    <name type="scientific">Salipiger marinus</name>
    <dbReference type="NCBI Taxonomy" id="555512"/>
    <lineage>
        <taxon>Bacteria</taxon>
        <taxon>Pseudomonadati</taxon>
        <taxon>Pseudomonadota</taxon>
        <taxon>Alphaproteobacteria</taxon>
        <taxon>Rhodobacterales</taxon>
        <taxon>Roseobacteraceae</taxon>
        <taxon>Salipiger</taxon>
    </lineage>
</organism>